<feature type="compositionally biased region" description="Basic and acidic residues" evidence="1">
    <location>
        <begin position="75"/>
        <end position="86"/>
    </location>
</feature>
<organism evidence="2 3">
    <name type="scientific">Pseudonocardia oroxyli</name>
    <dbReference type="NCBI Taxonomy" id="366584"/>
    <lineage>
        <taxon>Bacteria</taxon>
        <taxon>Bacillati</taxon>
        <taxon>Actinomycetota</taxon>
        <taxon>Actinomycetes</taxon>
        <taxon>Pseudonocardiales</taxon>
        <taxon>Pseudonocardiaceae</taxon>
        <taxon>Pseudonocardia</taxon>
    </lineage>
</organism>
<dbReference type="EMBL" id="FNBE01000020">
    <property type="protein sequence ID" value="SDH18719.1"/>
    <property type="molecule type" value="Genomic_DNA"/>
</dbReference>
<name>A0A1G8ACU1_PSEOR</name>
<gene>
    <name evidence="2" type="ORF">SAMN05216377_1205</name>
</gene>
<feature type="region of interest" description="Disordered" evidence="1">
    <location>
        <begin position="75"/>
        <end position="98"/>
    </location>
</feature>
<accession>A0A1G8ACU1</accession>
<protein>
    <submittedName>
        <fullName evidence="2">Uncharacterized protein</fullName>
    </submittedName>
</protein>
<evidence type="ECO:0000313" key="3">
    <source>
        <dbReference type="Proteomes" id="UP000198967"/>
    </source>
</evidence>
<dbReference type="Proteomes" id="UP000198967">
    <property type="component" value="Unassembled WGS sequence"/>
</dbReference>
<reference evidence="2 3" key="1">
    <citation type="submission" date="2016-10" db="EMBL/GenBank/DDBJ databases">
        <authorList>
            <person name="de Groot N.N."/>
        </authorList>
    </citation>
    <scope>NUCLEOTIDE SEQUENCE [LARGE SCALE GENOMIC DNA]</scope>
    <source>
        <strain evidence="2 3">CGMCC 4.3143</strain>
    </source>
</reference>
<evidence type="ECO:0000313" key="2">
    <source>
        <dbReference type="EMBL" id="SDH18719.1"/>
    </source>
</evidence>
<evidence type="ECO:0000256" key="1">
    <source>
        <dbReference type="SAM" id="MobiDB-lite"/>
    </source>
</evidence>
<sequence>MYDALQLIDHAREVLAAATRHERARGADYAGLVGPDSTGLAADLMSAAGPGSETRSENIAERLFELDTWVCHHSEPDDPIESRHPVTDSATRHLTRPL</sequence>
<keyword evidence="3" id="KW-1185">Reference proteome</keyword>
<dbReference type="AlphaFoldDB" id="A0A1G8ACU1"/>
<dbReference type="STRING" id="366584.SAMN05216377_1205"/>
<proteinExistence type="predicted"/>